<dbReference type="InterPro" id="IPR010425">
    <property type="entry name" value="Caps_synth_GfcC-like_C"/>
</dbReference>
<feature type="domain" description="Capsule biosynthesis GfcC-like C-terminal" evidence="1">
    <location>
        <begin position="164"/>
        <end position="255"/>
    </location>
</feature>
<dbReference type="EMBL" id="LOSJ02000002">
    <property type="protein sequence ID" value="PNM57173.1"/>
    <property type="molecule type" value="Genomic_DNA"/>
</dbReference>
<evidence type="ECO:0000259" key="2">
    <source>
        <dbReference type="Pfam" id="PF20616"/>
    </source>
</evidence>
<dbReference type="OrthoDB" id="5814422at2"/>
<sequence length="256" mass="28805">MIKPWIALIILLGGLSTHSLFASPLSTTLEIRFEGSSTQLRFAEPIRLDQAVMQTLEHYQLSTLDIDWLSAGLFDLSHPYSFKQHVLLVMAHQQSSAPIQQKALWEKMRSQLRLSAFAKRVFTPIDPDWTRIAPPDNPRLNGQWLLTLNPRVGEVSVYGAVHKPGDVTWRSRQTAKDYAQAAGLIDEKIAEIVVIQPDGVVQVHSVAYWNMHFAEVAPGAIVYVPLPLHDSSFYPNTPNTDANQLVIELLRNRLPL</sequence>
<gene>
    <name evidence="3" type="ORF">AL544_014395</name>
</gene>
<dbReference type="RefSeq" id="WP_000595176.1">
    <property type="nucleotide sequence ID" value="NZ_CAWMSS010000001.1"/>
</dbReference>
<keyword evidence="4" id="KW-1185">Reference proteome</keyword>
<dbReference type="Proteomes" id="UP000053748">
    <property type="component" value="Unassembled WGS sequence"/>
</dbReference>
<dbReference type="Pfam" id="PF20616">
    <property type="entry name" value="Caps_syn_GfcC_N"/>
    <property type="match status" value="1"/>
</dbReference>
<feature type="domain" description="Capsule biosynthesis GfcC-like N-terminal" evidence="2">
    <location>
        <begin position="27"/>
        <end position="151"/>
    </location>
</feature>
<evidence type="ECO:0000313" key="4">
    <source>
        <dbReference type="Proteomes" id="UP000053748"/>
    </source>
</evidence>
<organism evidence="3 4">
    <name type="scientific">Vibrio mimicus</name>
    <dbReference type="NCBI Taxonomy" id="674"/>
    <lineage>
        <taxon>Bacteria</taxon>
        <taxon>Pseudomonadati</taxon>
        <taxon>Pseudomonadota</taxon>
        <taxon>Gammaproteobacteria</taxon>
        <taxon>Vibrionales</taxon>
        <taxon>Vibrionaceae</taxon>
        <taxon>Vibrio</taxon>
    </lineage>
</organism>
<dbReference type="Gene3D" id="3.10.560.10">
    <property type="entry name" value="Outer membrane lipoprotein wza domain like"/>
    <property type="match status" value="1"/>
</dbReference>
<dbReference type="Pfam" id="PF06251">
    <property type="entry name" value="Caps_syn_GfcC_C"/>
    <property type="match status" value="1"/>
</dbReference>
<name>A0A2J9V068_VIBMI</name>
<evidence type="ECO:0000313" key="3">
    <source>
        <dbReference type="EMBL" id="PNM57173.1"/>
    </source>
</evidence>
<reference evidence="3" key="1">
    <citation type="submission" date="2017-12" db="EMBL/GenBank/DDBJ databases">
        <title>FDA dAtabase for Regulatory Grade micrObial Sequences (FDA-ARGOS): Supporting development and validation of Infectious Disease Dx tests.</title>
        <authorList>
            <person name="Hoffmann M."/>
            <person name="Allard M."/>
            <person name="Evans P."/>
            <person name="Brown E."/>
            <person name="Tallon L.J."/>
            <person name="Sadzewicz L."/>
            <person name="Sengamalay N."/>
            <person name="Ott S."/>
            <person name="Godinez A."/>
            <person name="Nagaraj S."/>
            <person name="Vavikolanu K."/>
            <person name="Aluvathingal J."/>
            <person name="Nadendla S."/>
            <person name="Hobson J."/>
            <person name="Sichtig H."/>
        </authorList>
    </citation>
    <scope>NUCLEOTIDE SEQUENCE [LARGE SCALE GENOMIC DNA]</scope>
    <source>
        <strain evidence="3">FDAARGOS_113</strain>
    </source>
</reference>
<evidence type="ECO:0000259" key="1">
    <source>
        <dbReference type="Pfam" id="PF06251"/>
    </source>
</evidence>
<proteinExistence type="predicted"/>
<dbReference type="Gene3D" id="3.10.20.700">
    <property type="match status" value="1"/>
</dbReference>
<dbReference type="AlphaFoldDB" id="A0A2J9V068"/>
<protein>
    <submittedName>
        <fullName evidence="3">Polysaccharide synthesis</fullName>
    </submittedName>
</protein>
<accession>A0A2J9V068</accession>
<dbReference type="InterPro" id="IPR046459">
    <property type="entry name" value="Caps_syn_GfcC_N"/>
</dbReference>
<comment type="caution">
    <text evidence="3">The sequence shown here is derived from an EMBL/GenBank/DDBJ whole genome shotgun (WGS) entry which is preliminary data.</text>
</comment>